<proteinExistence type="predicted"/>
<keyword evidence="2" id="KW-1185">Reference proteome</keyword>
<evidence type="ECO:0000313" key="1">
    <source>
        <dbReference type="EMBL" id="MBE9222421.1"/>
    </source>
</evidence>
<protein>
    <submittedName>
        <fullName evidence="1">Uncharacterized protein</fullName>
    </submittedName>
</protein>
<gene>
    <name evidence="1" type="ORF">IQ215_06895</name>
</gene>
<organism evidence="1 2">
    <name type="scientific">Cyanobacterium stanieri LEGE 03274</name>
    <dbReference type="NCBI Taxonomy" id="1828756"/>
    <lineage>
        <taxon>Bacteria</taxon>
        <taxon>Bacillati</taxon>
        <taxon>Cyanobacteriota</taxon>
        <taxon>Cyanophyceae</taxon>
        <taxon>Oscillatoriophycideae</taxon>
        <taxon>Chroococcales</taxon>
        <taxon>Geminocystaceae</taxon>
        <taxon>Cyanobacterium</taxon>
    </lineage>
</organism>
<comment type="caution">
    <text evidence="1">The sequence shown here is derived from an EMBL/GenBank/DDBJ whole genome shotgun (WGS) entry which is preliminary data.</text>
</comment>
<dbReference type="Proteomes" id="UP000654604">
    <property type="component" value="Unassembled WGS sequence"/>
</dbReference>
<accession>A0ABR9V4F1</accession>
<dbReference type="EMBL" id="JADEWC010000012">
    <property type="protein sequence ID" value="MBE9222421.1"/>
    <property type="molecule type" value="Genomic_DNA"/>
</dbReference>
<name>A0ABR9V4F1_9CHRO</name>
<evidence type="ECO:0000313" key="2">
    <source>
        <dbReference type="Proteomes" id="UP000654604"/>
    </source>
</evidence>
<dbReference type="RefSeq" id="WP_193800584.1">
    <property type="nucleotide sequence ID" value="NZ_JADEWC010000012.1"/>
</dbReference>
<reference evidence="1 2" key="1">
    <citation type="submission" date="2020-10" db="EMBL/GenBank/DDBJ databases">
        <authorList>
            <person name="Castelo-Branco R."/>
            <person name="Eusebio N."/>
            <person name="Adriana R."/>
            <person name="Vieira A."/>
            <person name="Brugerolle De Fraissinette N."/>
            <person name="Rezende De Castro R."/>
            <person name="Schneider M.P."/>
            <person name="Vasconcelos V."/>
            <person name="Leao P.N."/>
        </authorList>
    </citation>
    <scope>NUCLEOTIDE SEQUENCE [LARGE SCALE GENOMIC DNA]</scope>
    <source>
        <strain evidence="1 2">LEGE 03274</strain>
    </source>
</reference>
<sequence length="63" mass="7398">MTDNIDKIKIMIDTALIDKRLNRKDSNLIRNAIYNDGQVTKEKIRLWRELQAKVTNGEILLEN</sequence>